<protein>
    <recommendedName>
        <fullName evidence="6">Alpha N-terminal protein methyltransferase 1</fullName>
        <ecNumber evidence="5">2.1.1.244</ecNumber>
    </recommendedName>
    <alternativeName>
        <fullName evidence="7">X-Pro-Lys N-terminal protein methyltransferase 1</fullName>
    </alternativeName>
</protein>
<dbReference type="InterPro" id="IPR029063">
    <property type="entry name" value="SAM-dependent_MTases_sf"/>
</dbReference>
<sequence length="206" mass="22991">MLGGYPQISPVDLRGSFLFLAKLHRQHPSPTTNHALPFPRGVDCGAGIGRVTAGLLSRVCEVVDVVEPVEKFAREVPGKEMVGAGAVGDVYVVGLEEWRPETGRYGLVWVQWCLGHLTDEQLVEYLERCKEAVTKGGWIVVKENLSTDKDGEDIFDEVDSSVTRTDGKFRELFARAGMRVVETELQRGFPRVLYPVRFYALRPEKA</sequence>
<comment type="catalytic activity">
    <reaction evidence="9">
        <text>N-terminal L-prolyl-L-prolyl-L-lysyl-[protein] + 2 S-adenosyl-L-methionine = N-terminal N,N-dimethyl-L-prolyl-L-prolyl-L-lysyl-[protein] + 2 S-adenosyl-L-homocysteine + 2 H(+)</text>
        <dbReference type="Rhea" id="RHEA:54736"/>
        <dbReference type="Rhea" id="RHEA-COMP:13787"/>
        <dbReference type="Rhea" id="RHEA-COMP:13974"/>
        <dbReference type="ChEBI" id="CHEBI:15378"/>
        <dbReference type="ChEBI" id="CHEBI:57856"/>
        <dbReference type="ChEBI" id="CHEBI:59789"/>
        <dbReference type="ChEBI" id="CHEBI:138059"/>
        <dbReference type="ChEBI" id="CHEBI:138318"/>
        <dbReference type="EC" id="2.1.1.244"/>
    </reaction>
</comment>
<accession>A0A1W5CSH0</accession>
<evidence type="ECO:0000256" key="2">
    <source>
        <dbReference type="ARBA" id="ARBA00022603"/>
    </source>
</evidence>
<organism evidence="12 13">
    <name type="scientific">Lasallia pustulata</name>
    <dbReference type="NCBI Taxonomy" id="136370"/>
    <lineage>
        <taxon>Eukaryota</taxon>
        <taxon>Fungi</taxon>
        <taxon>Dikarya</taxon>
        <taxon>Ascomycota</taxon>
        <taxon>Pezizomycotina</taxon>
        <taxon>Lecanoromycetes</taxon>
        <taxon>OSLEUM clade</taxon>
        <taxon>Umbilicariomycetidae</taxon>
        <taxon>Umbilicariales</taxon>
        <taxon>Umbilicariaceae</taxon>
        <taxon>Lasallia</taxon>
    </lineage>
</organism>
<dbReference type="Proteomes" id="UP000192927">
    <property type="component" value="Unassembled WGS sequence"/>
</dbReference>
<dbReference type="PANTHER" id="PTHR12753">
    <property type="entry name" value="AD-003 - RELATED"/>
    <property type="match status" value="1"/>
</dbReference>
<dbReference type="Pfam" id="PF05891">
    <property type="entry name" value="Methyltransf_PK"/>
    <property type="match status" value="1"/>
</dbReference>
<reference evidence="13" key="1">
    <citation type="submission" date="2017-03" db="EMBL/GenBank/DDBJ databases">
        <authorList>
            <person name="Sharma R."/>
            <person name="Thines M."/>
        </authorList>
    </citation>
    <scope>NUCLEOTIDE SEQUENCE [LARGE SCALE GENOMIC DNA]</scope>
</reference>
<feature type="binding site" evidence="11">
    <location>
        <position position="45"/>
    </location>
    <ligand>
        <name>S-adenosyl-L-methionine</name>
        <dbReference type="ChEBI" id="CHEBI:59789"/>
    </ligand>
</feature>
<evidence type="ECO:0000256" key="3">
    <source>
        <dbReference type="ARBA" id="ARBA00022679"/>
    </source>
</evidence>
<evidence type="ECO:0000256" key="8">
    <source>
        <dbReference type="ARBA" id="ARBA00047306"/>
    </source>
</evidence>
<proteinExistence type="inferred from homology"/>
<evidence type="ECO:0000313" key="12">
    <source>
        <dbReference type="EMBL" id="SLM33773.1"/>
    </source>
</evidence>
<evidence type="ECO:0000256" key="9">
    <source>
        <dbReference type="ARBA" id="ARBA00047885"/>
    </source>
</evidence>
<comment type="similarity">
    <text evidence="1">Belongs to the methyltransferase superfamily. NTM1 family.</text>
</comment>
<evidence type="ECO:0000313" key="13">
    <source>
        <dbReference type="Proteomes" id="UP000192927"/>
    </source>
</evidence>
<comment type="catalytic activity">
    <reaction evidence="10">
        <text>N-terminal L-alanyl-L-prolyl-L-lysyl-[protein] + 3 S-adenosyl-L-methionine = N-terminal N,N,N-trimethyl-L-alanyl-L-prolyl-L-lysyl-[protein] + 3 S-adenosyl-L-homocysteine + 3 H(+)</text>
        <dbReference type="Rhea" id="RHEA:54712"/>
        <dbReference type="Rhea" id="RHEA-COMP:13785"/>
        <dbReference type="Rhea" id="RHEA-COMP:13971"/>
        <dbReference type="ChEBI" id="CHEBI:15378"/>
        <dbReference type="ChEBI" id="CHEBI:57856"/>
        <dbReference type="ChEBI" id="CHEBI:59789"/>
        <dbReference type="ChEBI" id="CHEBI:138057"/>
        <dbReference type="ChEBI" id="CHEBI:138315"/>
        <dbReference type="EC" id="2.1.1.244"/>
    </reaction>
</comment>
<keyword evidence="4 11" id="KW-0949">S-adenosyl-L-methionine</keyword>
<feature type="binding site" evidence="11">
    <location>
        <position position="50"/>
    </location>
    <ligand>
        <name>S-adenosyl-L-methionine</name>
        <dbReference type="ChEBI" id="CHEBI:59789"/>
    </ligand>
</feature>
<dbReference type="PANTHER" id="PTHR12753:SF0">
    <property type="entry name" value="ALPHA N-TERMINAL PROTEIN METHYLTRANSFERASE 1"/>
    <property type="match status" value="1"/>
</dbReference>
<feature type="binding site" evidence="11">
    <location>
        <position position="111"/>
    </location>
    <ligand>
        <name>S-adenosyl-L-methionine</name>
        <dbReference type="ChEBI" id="CHEBI:59789"/>
    </ligand>
</feature>
<evidence type="ECO:0000256" key="1">
    <source>
        <dbReference type="ARBA" id="ARBA00009059"/>
    </source>
</evidence>
<keyword evidence="2" id="KW-0489">Methyltransferase</keyword>
<comment type="catalytic activity">
    <reaction evidence="8">
        <text>N-terminal L-seryl-L-prolyl-L-lysyl-[protein] + 3 S-adenosyl-L-methionine = N-terminal N,N,N-trimethyl-L-seryl-L-prolyl-L-lysyl-[protein] + 3 S-adenosyl-L-homocysteine + 3 H(+)</text>
        <dbReference type="Rhea" id="RHEA:54724"/>
        <dbReference type="Rhea" id="RHEA-COMP:13789"/>
        <dbReference type="Rhea" id="RHEA-COMP:13973"/>
        <dbReference type="ChEBI" id="CHEBI:15378"/>
        <dbReference type="ChEBI" id="CHEBI:57856"/>
        <dbReference type="ChEBI" id="CHEBI:59789"/>
        <dbReference type="ChEBI" id="CHEBI:138061"/>
        <dbReference type="ChEBI" id="CHEBI:138317"/>
        <dbReference type="EC" id="2.1.1.244"/>
    </reaction>
</comment>
<keyword evidence="3" id="KW-0808">Transferase</keyword>
<dbReference type="InterPro" id="IPR008576">
    <property type="entry name" value="MeTrfase_NTM1"/>
</dbReference>
<dbReference type="GO" id="GO:0005737">
    <property type="term" value="C:cytoplasm"/>
    <property type="evidence" value="ECO:0007669"/>
    <property type="project" value="TreeGrafter"/>
</dbReference>
<evidence type="ECO:0000256" key="10">
    <source>
        <dbReference type="ARBA" id="ARBA00048167"/>
    </source>
</evidence>
<evidence type="ECO:0000256" key="11">
    <source>
        <dbReference type="PIRSR" id="PIRSR016958-1"/>
    </source>
</evidence>
<dbReference type="EC" id="2.1.1.244" evidence="5"/>
<dbReference type="GO" id="GO:0071885">
    <property type="term" value="F:N-terminal protein N-methyltransferase activity"/>
    <property type="evidence" value="ECO:0007669"/>
    <property type="project" value="UniProtKB-EC"/>
</dbReference>
<evidence type="ECO:0000256" key="5">
    <source>
        <dbReference type="ARBA" id="ARBA00039112"/>
    </source>
</evidence>
<dbReference type="Gene3D" id="3.40.50.150">
    <property type="entry name" value="Vaccinia Virus protein VP39"/>
    <property type="match status" value="1"/>
</dbReference>
<dbReference type="PIRSF" id="PIRSF016958">
    <property type="entry name" value="DUF858_MeTrfase_lik"/>
    <property type="match status" value="1"/>
</dbReference>
<dbReference type="AlphaFoldDB" id="A0A1W5CSH0"/>
<dbReference type="GO" id="GO:0032259">
    <property type="term" value="P:methylation"/>
    <property type="evidence" value="ECO:0007669"/>
    <property type="project" value="UniProtKB-KW"/>
</dbReference>
<dbReference type="SUPFAM" id="SSF53335">
    <property type="entry name" value="S-adenosyl-L-methionine-dependent methyltransferases"/>
    <property type="match status" value="1"/>
</dbReference>
<evidence type="ECO:0000256" key="7">
    <source>
        <dbReference type="ARBA" id="ARBA00043129"/>
    </source>
</evidence>
<dbReference type="EMBL" id="FWEW01000123">
    <property type="protein sequence ID" value="SLM33773.1"/>
    <property type="molecule type" value="Genomic_DNA"/>
</dbReference>
<keyword evidence="13" id="KW-1185">Reference proteome</keyword>
<name>A0A1W5CSH0_9LECA</name>
<evidence type="ECO:0000256" key="4">
    <source>
        <dbReference type="ARBA" id="ARBA00022691"/>
    </source>
</evidence>
<evidence type="ECO:0000256" key="6">
    <source>
        <dbReference type="ARBA" id="ARBA00039449"/>
    </source>
</evidence>